<accession>A0A0Q2UGN1</accession>
<reference evidence="2 3" key="1">
    <citation type="submission" date="2015-10" db="EMBL/GenBank/DDBJ databases">
        <title>Mycobacterium gordonae draft genome assembly.</title>
        <authorList>
            <person name="Ustinova V."/>
            <person name="Smirnova T."/>
            <person name="Blagodatskikh K."/>
            <person name="Varlamov D."/>
            <person name="Larionova E."/>
            <person name="Chernousova L."/>
        </authorList>
    </citation>
    <scope>NUCLEOTIDE SEQUENCE [LARGE SCALE GENOMIC DNA]</scope>
    <source>
        <strain evidence="2 3">CTRI 14-8773</strain>
    </source>
</reference>
<comment type="similarity">
    <text evidence="1">Belongs to the LOR family.</text>
</comment>
<dbReference type="InterPro" id="IPR038595">
    <property type="entry name" value="LOR_sf"/>
</dbReference>
<organism evidence="2 3">
    <name type="scientific">Mycobacterium gordonae</name>
    <dbReference type="NCBI Taxonomy" id="1778"/>
    <lineage>
        <taxon>Bacteria</taxon>
        <taxon>Bacillati</taxon>
        <taxon>Actinomycetota</taxon>
        <taxon>Actinomycetes</taxon>
        <taxon>Mycobacteriales</taxon>
        <taxon>Mycobacteriaceae</taxon>
        <taxon>Mycobacterium</taxon>
    </lineage>
</organism>
<dbReference type="InterPro" id="IPR007612">
    <property type="entry name" value="LOR"/>
</dbReference>
<dbReference type="RefSeq" id="WP_055577204.1">
    <property type="nucleotide sequence ID" value="NZ_LKTM01000057.1"/>
</dbReference>
<comment type="caution">
    <text evidence="2">The sequence shown here is derived from an EMBL/GenBank/DDBJ whole genome shotgun (WGS) entry which is preliminary data.</text>
</comment>
<evidence type="ECO:0008006" key="4">
    <source>
        <dbReference type="Google" id="ProtNLM"/>
    </source>
</evidence>
<evidence type="ECO:0000313" key="3">
    <source>
        <dbReference type="Proteomes" id="UP000051677"/>
    </source>
</evidence>
<dbReference type="STRING" id="1778.A9W97_13605"/>
<dbReference type="AlphaFoldDB" id="A0A0Q2UGN1"/>
<name>A0A0Q2UGN1_MYCGO</name>
<dbReference type="InterPro" id="IPR025659">
    <property type="entry name" value="Tubby-like_C"/>
</dbReference>
<dbReference type="Proteomes" id="UP000051677">
    <property type="component" value="Unassembled WGS sequence"/>
</dbReference>
<sequence length="172" mass="19606">MIINEKIFSVSGEFWVTDQAGYPRYQVKGSFLKIPKEFRIYDSQGRDLARVTHTMISLMPRFTLEIGGVQVATIQKKFSFFKPKYSIDAYGVEVVGNVWGMNFEIQRGGAVIGRIDKRWSIRDQYRVEVPDPRYELLVLGLVLAIDYVKRQEAGRRSATPGLPSAGMTWHPG</sequence>
<gene>
    <name evidence="2" type="ORF">AO501_22390</name>
</gene>
<evidence type="ECO:0000256" key="1">
    <source>
        <dbReference type="ARBA" id="ARBA00005437"/>
    </source>
</evidence>
<dbReference type="Gene3D" id="2.40.160.200">
    <property type="entry name" value="LURP1-related"/>
    <property type="match status" value="1"/>
</dbReference>
<protein>
    <recommendedName>
        <fullName evidence="4">LURP-one-related family protein</fullName>
    </recommendedName>
</protein>
<proteinExistence type="inferred from homology"/>
<dbReference type="SUPFAM" id="SSF54518">
    <property type="entry name" value="Tubby C-terminal domain-like"/>
    <property type="match status" value="1"/>
</dbReference>
<evidence type="ECO:0000313" key="2">
    <source>
        <dbReference type="EMBL" id="KQH79920.1"/>
    </source>
</evidence>
<dbReference type="EMBL" id="LKTM01000057">
    <property type="protein sequence ID" value="KQH79920.1"/>
    <property type="molecule type" value="Genomic_DNA"/>
</dbReference>
<dbReference type="Pfam" id="PF04525">
    <property type="entry name" value="LOR"/>
    <property type="match status" value="1"/>
</dbReference>